<evidence type="ECO:0000313" key="6">
    <source>
        <dbReference type="RefSeq" id="XP_023951027.2"/>
    </source>
</evidence>
<evidence type="ECO:0000313" key="5">
    <source>
        <dbReference type="Proteomes" id="UP001652582"/>
    </source>
</evidence>
<organism evidence="5 6">
    <name type="scientific">Bicyclus anynana</name>
    <name type="common">Squinting bush brown butterfly</name>
    <dbReference type="NCBI Taxonomy" id="110368"/>
    <lineage>
        <taxon>Eukaryota</taxon>
        <taxon>Metazoa</taxon>
        <taxon>Ecdysozoa</taxon>
        <taxon>Arthropoda</taxon>
        <taxon>Hexapoda</taxon>
        <taxon>Insecta</taxon>
        <taxon>Pterygota</taxon>
        <taxon>Neoptera</taxon>
        <taxon>Endopterygota</taxon>
        <taxon>Lepidoptera</taxon>
        <taxon>Glossata</taxon>
        <taxon>Ditrysia</taxon>
        <taxon>Papilionoidea</taxon>
        <taxon>Nymphalidae</taxon>
        <taxon>Satyrinae</taxon>
        <taxon>Satyrini</taxon>
        <taxon>Mycalesina</taxon>
        <taxon>Bicyclus</taxon>
    </lineage>
</organism>
<sequence>MVAKAVLVFCAQALLVQYISAQCLGAAPWAAPYPGQWGAAPYAEVPLAAPCAFAPINGGGFQITSMSPMSVTGVSVTSENAYEGPLSVCGAVPFLGAVALEGALPTAGSGAITYGCGNGNVAMTSESINAGPYGYAPELYAYPPEGYYGRPCGCGMY</sequence>
<keyword evidence="5" id="KW-1185">Reference proteome</keyword>
<dbReference type="AlphaFoldDB" id="A0A6J1P013"/>
<protein>
    <submittedName>
        <fullName evidence="6">Chorion class B protein Ld34-like</fullName>
    </submittedName>
</protein>
<dbReference type="GO" id="GO:0007304">
    <property type="term" value="P:chorion-containing eggshell formation"/>
    <property type="evidence" value="ECO:0007669"/>
    <property type="project" value="InterPro"/>
</dbReference>
<comment type="similarity">
    <text evidence="1 3">Belongs to the chorion protein family.</text>
</comment>
<gene>
    <name evidence="6" type="primary">LOC112055237</name>
</gene>
<name>A0A6J1P013_BICAN</name>
<evidence type="ECO:0000256" key="1">
    <source>
        <dbReference type="ARBA" id="ARBA00005906"/>
    </source>
</evidence>
<evidence type="ECO:0000256" key="4">
    <source>
        <dbReference type="SAM" id="SignalP"/>
    </source>
</evidence>
<dbReference type="KEGG" id="bany:112055237"/>
<feature type="signal peptide" evidence="4">
    <location>
        <begin position="1"/>
        <end position="21"/>
    </location>
</feature>
<feature type="chain" id="PRO_5045472626" evidence="4">
    <location>
        <begin position="22"/>
        <end position="157"/>
    </location>
</feature>
<dbReference type="GO" id="GO:0005213">
    <property type="term" value="F:structural constituent of egg chorion"/>
    <property type="evidence" value="ECO:0007669"/>
    <property type="project" value="InterPro"/>
</dbReference>
<dbReference type="Proteomes" id="UP001652582">
    <property type="component" value="Chromosome 18"/>
</dbReference>
<accession>A0A6J1P013</accession>
<dbReference type="InterPro" id="IPR002635">
    <property type="entry name" value="Chorion"/>
</dbReference>
<dbReference type="RefSeq" id="XP_023951027.2">
    <property type="nucleotide sequence ID" value="XM_024095259.2"/>
</dbReference>
<dbReference type="Pfam" id="PF01723">
    <property type="entry name" value="Chorion_1"/>
    <property type="match status" value="1"/>
</dbReference>
<proteinExistence type="inferred from homology"/>
<keyword evidence="4" id="KW-0732">Signal</keyword>
<keyword evidence="2" id="KW-0677">Repeat</keyword>
<dbReference type="OrthoDB" id="6930117at2759"/>
<evidence type="ECO:0000256" key="2">
    <source>
        <dbReference type="ARBA" id="ARBA00022737"/>
    </source>
</evidence>
<dbReference type="GO" id="GO:0042600">
    <property type="term" value="C:egg chorion"/>
    <property type="evidence" value="ECO:0007669"/>
    <property type="project" value="InterPro"/>
</dbReference>
<reference evidence="6" key="1">
    <citation type="submission" date="2025-08" db="UniProtKB">
        <authorList>
            <consortium name="RefSeq"/>
        </authorList>
    </citation>
    <scope>IDENTIFICATION</scope>
</reference>
<evidence type="ECO:0000256" key="3">
    <source>
        <dbReference type="RuleBase" id="RU004378"/>
    </source>
</evidence>
<dbReference type="GeneID" id="112055237"/>